<comment type="caution">
    <text evidence="1">The sequence shown here is derived from an EMBL/GenBank/DDBJ whole genome shotgun (WGS) entry which is preliminary data.</text>
</comment>
<gene>
    <name evidence="1" type="ORF">ILEXP_LOCUS52759</name>
</gene>
<evidence type="ECO:0000313" key="1">
    <source>
        <dbReference type="EMBL" id="CAK9182549.1"/>
    </source>
</evidence>
<protein>
    <submittedName>
        <fullName evidence="1">Uncharacterized protein</fullName>
    </submittedName>
</protein>
<evidence type="ECO:0000313" key="2">
    <source>
        <dbReference type="Proteomes" id="UP001642360"/>
    </source>
</evidence>
<dbReference type="Proteomes" id="UP001642360">
    <property type="component" value="Unassembled WGS sequence"/>
</dbReference>
<reference evidence="1 2" key="1">
    <citation type="submission" date="2024-02" db="EMBL/GenBank/DDBJ databases">
        <authorList>
            <person name="Vignale AGUSTIN F."/>
            <person name="Sosa J E."/>
            <person name="Modenutti C."/>
        </authorList>
    </citation>
    <scope>NUCLEOTIDE SEQUENCE [LARGE SCALE GENOMIC DNA]</scope>
</reference>
<feature type="non-terminal residue" evidence="1">
    <location>
        <position position="1"/>
    </location>
</feature>
<proteinExistence type="predicted"/>
<organism evidence="1 2">
    <name type="scientific">Ilex paraguariensis</name>
    <name type="common">yerba mate</name>
    <dbReference type="NCBI Taxonomy" id="185542"/>
    <lineage>
        <taxon>Eukaryota</taxon>
        <taxon>Viridiplantae</taxon>
        <taxon>Streptophyta</taxon>
        <taxon>Embryophyta</taxon>
        <taxon>Tracheophyta</taxon>
        <taxon>Spermatophyta</taxon>
        <taxon>Magnoliopsida</taxon>
        <taxon>eudicotyledons</taxon>
        <taxon>Gunneridae</taxon>
        <taxon>Pentapetalae</taxon>
        <taxon>asterids</taxon>
        <taxon>campanulids</taxon>
        <taxon>Aquifoliales</taxon>
        <taxon>Aquifoliaceae</taxon>
        <taxon>Ilex</taxon>
    </lineage>
</organism>
<dbReference type="AlphaFoldDB" id="A0ABC8UNJ9"/>
<sequence length="65" mass="7327">FNSIAMARMNELSIEVFEPLESFGDDFYFSLFGGTVDVHGPHKEDGHRLSFTHRLELTKVSRGGP</sequence>
<accession>A0ABC8UNJ9</accession>
<name>A0ABC8UNJ9_9AQUA</name>
<dbReference type="EMBL" id="CAUOFW020008390">
    <property type="protein sequence ID" value="CAK9182549.1"/>
    <property type="molecule type" value="Genomic_DNA"/>
</dbReference>
<keyword evidence="2" id="KW-1185">Reference proteome</keyword>